<proteinExistence type="predicted"/>
<sequence>GTVLWAFETKGGVWSSPALGADGTVYVSSSDNRLYALDGVSGAKKWEFKKGLNLMPSSPAIGIDGTVYFGSKNGNIYALDGRTGHEKWKFITEEGAFTSPAIGADGTVYAWSWQGTRQGPVYALDGRTGARKNSFDPFREIQQQNWEQPQREDGFAVYYSPAIGADGTLYTRLYKFEDKIHALDGRTGASKWKEQQEAQALGLAQAAEPEAGGFVGEVFSSPAIGADGTLYVRLQQWIGVDGEIQEPAPDDPQKLYA</sequence>
<feature type="domain" description="Pyrrolo-quinoline quinone repeat" evidence="1">
    <location>
        <begin position="1"/>
        <end position="193"/>
    </location>
</feature>
<evidence type="ECO:0000313" key="2">
    <source>
        <dbReference type="EMBL" id="SVD95228.1"/>
    </source>
</evidence>
<dbReference type="SUPFAM" id="SSF50998">
    <property type="entry name" value="Quinoprotein alcohol dehydrogenase-like"/>
    <property type="match status" value="1"/>
</dbReference>
<dbReference type="PANTHER" id="PTHR34512">
    <property type="entry name" value="CELL SURFACE PROTEIN"/>
    <property type="match status" value="1"/>
</dbReference>
<dbReference type="InterPro" id="IPR002372">
    <property type="entry name" value="PQQ_rpt_dom"/>
</dbReference>
<dbReference type="PANTHER" id="PTHR34512:SF30">
    <property type="entry name" value="OUTER MEMBRANE PROTEIN ASSEMBLY FACTOR BAMB"/>
    <property type="match status" value="1"/>
</dbReference>
<dbReference type="InterPro" id="IPR015943">
    <property type="entry name" value="WD40/YVTN_repeat-like_dom_sf"/>
</dbReference>
<dbReference type="AlphaFoldDB" id="A0A382ZKK9"/>
<feature type="non-terminal residue" evidence="2">
    <location>
        <position position="1"/>
    </location>
</feature>
<feature type="non-terminal residue" evidence="2">
    <location>
        <position position="257"/>
    </location>
</feature>
<reference evidence="2" key="1">
    <citation type="submission" date="2018-05" db="EMBL/GenBank/DDBJ databases">
        <authorList>
            <person name="Lanie J.A."/>
            <person name="Ng W.-L."/>
            <person name="Kazmierczak K.M."/>
            <person name="Andrzejewski T.M."/>
            <person name="Davidsen T.M."/>
            <person name="Wayne K.J."/>
            <person name="Tettelin H."/>
            <person name="Glass J.I."/>
            <person name="Rusch D."/>
            <person name="Podicherti R."/>
            <person name="Tsui H.-C.T."/>
            <person name="Winkler M.E."/>
        </authorList>
    </citation>
    <scope>NUCLEOTIDE SEQUENCE</scope>
</reference>
<dbReference type="SMART" id="SM00564">
    <property type="entry name" value="PQQ"/>
    <property type="match status" value="4"/>
</dbReference>
<name>A0A382ZKK9_9ZZZZ</name>
<dbReference type="InterPro" id="IPR018391">
    <property type="entry name" value="PQQ_b-propeller_rpt"/>
</dbReference>
<evidence type="ECO:0000259" key="1">
    <source>
        <dbReference type="Pfam" id="PF13360"/>
    </source>
</evidence>
<dbReference type="InterPro" id="IPR011047">
    <property type="entry name" value="Quinoprotein_ADH-like_sf"/>
</dbReference>
<organism evidence="2">
    <name type="scientific">marine metagenome</name>
    <dbReference type="NCBI Taxonomy" id="408172"/>
    <lineage>
        <taxon>unclassified sequences</taxon>
        <taxon>metagenomes</taxon>
        <taxon>ecological metagenomes</taxon>
    </lineage>
</organism>
<dbReference type="Gene3D" id="2.130.10.10">
    <property type="entry name" value="YVTN repeat-like/Quinoprotein amine dehydrogenase"/>
    <property type="match status" value="2"/>
</dbReference>
<gene>
    <name evidence="2" type="ORF">METZ01_LOCUS448082</name>
</gene>
<dbReference type="EMBL" id="UINC01184150">
    <property type="protein sequence ID" value="SVD95228.1"/>
    <property type="molecule type" value="Genomic_DNA"/>
</dbReference>
<protein>
    <recommendedName>
        <fullName evidence="1">Pyrrolo-quinoline quinone repeat domain-containing protein</fullName>
    </recommendedName>
</protein>
<dbReference type="Pfam" id="PF13360">
    <property type="entry name" value="PQQ_2"/>
    <property type="match status" value="1"/>
</dbReference>
<accession>A0A382ZKK9</accession>